<keyword evidence="2" id="KW-1185">Reference proteome</keyword>
<organism evidence="1 2">
    <name type="scientific">Cetraspora pellucida</name>
    <dbReference type="NCBI Taxonomy" id="1433469"/>
    <lineage>
        <taxon>Eukaryota</taxon>
        <taxon>Fungi</taxon>
        <taxon>Fungi incertae sedis</taxon>
        <taxon>Mucoromycota</taxon>
        <taxon>Glomeromycotina</taxon>
        <taxon>Glomeromycetes</taxon>
        <taxon>Diversisporales</taxon>
        <taxon>Gigasporaceae</taxon>
        <taxon>Cetraspora</taxon>
    </lineage>
</organism>
<proteinExistence type="predicted"/>
<dbReference type="OrthoDB" id="120976at2759"/>
<gene>
    <name evidence="1" type="ORF">CPELLU_LOCUS5067</name>
</gene>
<dbReference type="SUPFAM" id="SSF52047">
    <property type="entry name" value="RNI-like"/>
    <property type="match status" value="1"/>
</dbReference>
<sequence length="113" mass="12798">MFLRTSKRLNDLRVCGKIDTLLVNILDKCVTLRSLKFSDNEFSPIEVKALTKILYKNNGLTSLDIITNQLGKLLAEALYKNVTIISLELFGNEIDNITLDTINNLLVKNKENN</sequence>
<name>A0A9N9B786_9GLOM</name>
<protein>
    <submittedName>
        <fullName evidence="1">10745_t:CDS:1</fullName>
    </submittedName>
</protein>
<reference evidence="1" key="1">
    <citation type="submission" date="2021-06" db="EMBL/GenBank/DDBJ databases">
        <authorList>
            <person name="Kallberg Y."/>
            <person name="Tangrot J."/>
            <person name="Rosling A."/>
        </authorList>
    </citation>
    <scope>NUCLEOTIDE SEQUENCE</scope>
    <source>
        <strain evidence="1">FL966</strain>
    </source>
</reference>
<accession>A0A9N9B786</accession>
<comment type="caution">
    <text evidence="1">The sequence shown here is derived from an EMBL/GenBank/DDBJ whole genome shotgun (WGS) entry which is preliminary data.</text>
</comment>
<dbReference type="InterPro" id="IPR032675">
    <property type="entry name" value="LRR_dom_sf"/>
</dbReference>
<dbReference type="Proteomes" id="UP000789759">
    <property type="component" value="Unassembled WGS sequence"/>
</dbReference>
<dbReference type="EMBL" id="CAJVQA010002812">
    <property type="protein sequence ID" value="CAG8558022.1"/>
    <property type="molecule type" value="Genomic_DNA"/>
</dbReference>
<evidence type="ECO:0000313" key="2">
    <source>
        <dbReference type="Proteomes" id="UP000789759"/>
    </source>
</evidence>
<evidence type="ECO:0000313" key="1">
    <source>
        <dbReference type="EMBL" id="CAG8558022.1"/>
    </source>
</evidence>
<dbReference type="Gene3D" id="3.80.10.10">
    <property type="entry name" value="Ribonuclease Inhibitor"/>
    <property type="match status" value="1"/>
</dbReference>
<dbReference type="AlphaFoldDB" id="A0A9N9B786"/>